<gene>
    <name evidence="1" type="ORF">CathTA2_0134</name>
</gene>
<reference evidence="1 2" key="1">
    <citation type="journal article" date="2011" name="J. Bacteriol.">
        <title>Draft genome sequence of the thermoalkaliphilic Caldalkalibacillus thermarum strain TA2.A1.</title>
        <authorList>
            <person name="Kalamorz F."/>
            <person name="Keis S."/>
            <person name="McMillan D.G."/>
            <person name="Olsson K."/>
            <person name="Stanton J.A."/>
            <person name="Stockwell P."/>
            <person name="Black M.A."/>
            <person name="Klingeman D.M."/>
            <person name="Land M.L."/>
            <person name="Han C.S."/>
            <person name="Martin S.L."/>
            <person name="Becher S.A."/>
            <person name="Peddie C.J."/>
            <person name="Morgan H.W."/>
            <person name="Matthies D."/>
            <person name="Preiss L."/>
            <person name="Meier T."/>
            <person name="Brown S.D."/>
            <person name="Cook G.M."/>
        </authorList>
    </citation>
    <scope>NUCLEOTIDE SEQUENCE [LARGE SCALE GENOMIC DNA]</scope>
    <source>
        <strain evidence="1 2">TA2.A1</strain>
    </source>
</reference>
<dbReference type="AlphaFoldDB" id="F5LBE5"/>
<comment type="caution">
    <text evidence="1">The sequence shown here is derived from an EMBL/GenBank/DDBJ whole genome shotgun (WGS) entry which is preliminary data.</text>
</comment>
<organism evidence="1 2">
    <name type="scientific">Caldalkalibacillus thermarum (strain TA2.A1)</name>
    <dbReference type="NCBI Taxonomy" id="986075"/>
    <lineage>
        <taxon>Bacteria</taxon>
        <taxon>Bacillati</taxon>
        <taxon>Bacillota</taxon>
        <taxon>Bacilli</taxon>
        <taxon>Bacillales</taxon>
        <taxon>Bacillaceae</taxon>
        <taxon>Caldalkalibacillus</taxon>
    </lineage>
</organism>
<sequence length="50" mass="5850">MFYFKSVKADDKIPNIAGIKFPTYNRTIVSTRGAMVHDYERGIFHDQRDV</sequence>
<protein>
    <submittedName>
        <fullName evidence="1">Uncharacterized protein</fullName>
    </submittedName>
</protein>
<dbReference type="EMBL" id="AFCE01000250">
    <property type="protein sequence ID" value="EGL81340.1"/>
    <property type="molecule type" value="Genomic_DNA"/>
</dbReference>
<evidence type="ECO:0000313" key="2">
    <source>
        <dbReference type="Proteomes" id="UP000010716"/>
    </source>
</evidence>
<dbReference type="Proteomes" id="UP000010716">
    <property type="component" value="Unassembled WGS sequence"/>
</dbReference>
<name>F5LBE5_CALTT</name>
<evidence type="ECO:0000313" key="1">
    <source>
        <dbReference type="EMBL" id="EGL81340.1"/>
    </source>
</evidence>
<proteinExistence type="predicted"/>
<accession>F5LBE5</accession>